<evidence type="ECO:0000313" key="11">
    <source>
        <dbReference type="EMBL" id="MTT76558.1"/>
    </source>
</evidence>
<evidence type="ECO:0000256" key="2">
    <source>
        <dbReference type="ARBA" id="ARBA00004733"/>
    </source>
</evidence>
<dbReference type="CDD" id="cd04724">
    <property type="entry name" value="Tryptophan_synthase_alpha"/>
    <property type="match status" value="1"/>
</dbReference>
<dbReference type="EMBL" id="WNBW01000009">
    <property type="protein sequence ID" value="MTU04649.1"/>
    <property type="molecule type" value="Genomic_DNA"/>
</dbReference>
<dbReference type="EMBL" id="WNBM01000009">
    <property type="protein sequence ID" value="MTT76558.1"/>
    <property type="molecule type" value="Genomic_DNA"/>
</dbReference>
<dbReference type="Proteomes" id="UP000443070">
    <property type="component" value="Unassembled WGS sequence"/>
</dbReference>
<dbReference type="GO" id="GO:0004834">
    <property type="term" value="F:tryptophan synthase activity"/>
    <property type="evidence" value="ECO:0007669"/>
    <property type="project" value="UniProtKB-UniRule"/>
</dbReference>
<dbReference type="InterPro" id="IPR011060">
    <property type="entry name" value="RibuloseP-bd_barrel"/>
</dbReference>
<dbReference type="OrthoDB" id="9804578at2"/>
<keyword evidence="13" id="KW-1185">Reference proteome</keyword>
<dbReference type="HAMAP" id="MF_00131">
    <property type="entry name" value="Trp_synth_alpha"/>
    <property type="match status" value="1"/>
</dbReference>
<evidence type="ECO:0000256" key="5">
    <source>
        <dbReference type="ARBA" id="ARBA00022822"/>
    </source>
</evidence>
<evidence type="ECO:0000313" key="12">
    <source>
        <dbReference type="EMBL" id="MTU04649.1"/>
    </source>
</evidence>
<keyword evidence="6 9" id="KW-0057">Aromatic amino acid biosynthesis</keyword>
<evidence type="ECO:0000313" key="13">
    <source>
        <dbReference type="Proteomes" id="UP000443070"/>
    </source>
</evidence>
<dbReference type="InterPro" id="IPR002028">
    <property type="entry name" value="Trp_synthase_suA"/>
</dbReference>
<evidence type="ECO:0000256" key="4">
    <source>
        <dbReference type="ARBA" id="ARBA00022605"/>
    </source>
</evidence>
<dbReference type="Pfam" id="PF00290">
    <property type="entry name" value="Trp_syntA"/>
    <property type="match status" value="1"/>
</dbReference>
<dbReference type="PROSITE" id="PS00167">
    <property type="entry name" value="TRP_SYNTHASE_ALPHA"/>
    <property type="match status" value="1"/>
</dbReference>
<comment type="subunit">
    <text evidence="3 9">Tetramer of two alpha and two beta chains.</text>
</comment>
<dbReference type="FunFam" id="3.20.20.70:FF:000037">
    <property type="entry name" value="Tryptophan synthase alpha chain"/>
    <property type="match status" value="1"/>
</dbReference>
<dbReference type="EC" id="4.2.1.20" evidence="9"/>
<proteinExistence type="inferred from homology"/>
<evidence type="ECO:0000256" key="1">
    <source>
        <dbReference type="ARBA" id="ARBA00003365"/>
    </source>
</evidence>
<evidence type="ECO:0000256" key="3">
    <source>
        <dbReference type="ARBA" id="ARBA00011270"/>
    </source>
</evidence>
<evidence type="ECO:0000256" key="10">
    <source>
        <dbReference type="RuleBase" id="RU003662"/>
    </source>
</evidence>
<dbReference type="AlphaFoldDB" id="A0A7X2XH29"/>
<name>A0A7X2XH29_9FIRM</name>
<comment type="pathway">
    <text evidence="2 9">Amino-acid biosynthesis; L-tryptophan biosynthesis; L-tryptophan from chorismate: step 5/5.</text>
</comment>
<dbReference type="Proteomes" id="UP000484547">
    <property type="component" value="Unassembled WGS sequence"/>
</dbReference>
<evidence type="ECO:0000256" key="9">
    <source>
        <dbReference type="HAMAP-Rule" id="MF_00131"/>
    </source>
</evidence>
<dbReference type="PANTHER" id="PTHR43406">
    <property type="entry name" value="TRYPTOPHAN SYNTHASE, ALPHA CHAIN"/>
    <property type="match status" value="1"/>
</dbReference>
<dbReference type="GO" id="GO:0005829">
    <property type="term" value="C:cytosol"/>
    <property type="evidence" value="ECO:0007669"/>
    <property type="project" value="TreeGrafter"/>
</dbReference>
<reference evidence="13 14" key="1">
    <citation type="journal article" date="2019" name="Nat. Med.">
        <title>A library of human gut bacterial isolates paired with longitudinal multiomics data enables mechanistic microbiome research.</title>
        <authorList>
            <person name="Poyet M."/>
            <person name="Groussin M."/>
            <person name="Gibbons S.M."/>
            <person name="Avila-Pacheco J."/>
            <person name="Jiang X."/>
            <person name="Kearney S.M."/>
            <person name="Perrotta A.R."/>
            <person name="Berdy B."/>
            <person name="Zhao S."/>
            <person name="Lieberman T.D."/>
            <person name="Swanson P.K."/>
            <person name="Smith M."/>
            <person name="Roesemann S."/>
            <person name="Alexander J.E."/>
            <person name="Rich S.A."/>
            <person name="Livny J."/>
            <person name="Vlamakis H."/>
            <person name="Clish C."/>
            <person name="Bullock K."/>
            <person name="Deik A."/>
            <person name="Scott J."/>
            <person name="Pierce K.A."/>
            <person name="Xavier R.J."/>
            <person name="Alm E.J."/>
        </authorList>
    </citation>
    <scope>NUCLEOTIDE SEQUENCE [LARGE SCALE GENOMIC DNA]</scope>
    <source>
        <strain evidence="11 14">BIOML-A13</strain>
        <strain evidence="12 13">BIOML-A3</strain>
    </source>
</reference>
<dbReference type="NCBIfam" id="TIGR00262">
    <property type="entry name" value="trpA"/>
    <property type="match status" value="1"/>
</dbReference>
<dbReference type="InterPro" id="IPR013785">
    <property type="entry name" value="Aldolase_TIM"/>
</dbReference>
<dbReference type="RefSeq" id="WP_155164200.1">
    <property type="nucleotide sequence ID" value="NZ_CAKVRS010000008.1"/>
</dbReference>
<dbReference type="UniPathway" id="UPA00035">
    <property type="reaction ID" value="UER00044"/>
</dbReference>
<organism evidence="11 14">
    <name type="scientific">Phascolarctobacterium faecium</name>
    <dbReference type="NCBI Taxonomy" id="33025"/>
    <lineage>
        <taxon>Bacteria</taxon>
        <taxon>Bacillati</taxon>
        <taxon>Bacillota</taxon>
        <taxon>Negativicutes</taxon>
        <taxon>Acidaminococcales</taxon>
        <taxon>Acidaminococcaceae</taxon>
        <taxon>Phascolarctobacterium</taxon>
    </lineage>
</organism>
<evidence type="ECO:0000313" key="14">
    <source>
        <dbReference type="Proteomes" id="UP000484547"/>
    </source>
</evidence>
<evidence type="ECO:0000256" key="6">
    <source>
        <dbReference type="ARBA" id="ARBA00023141"/>
    </source>
</evidence>
<gene>
    <name evidence="9" type="primary">trpA</name>
    <name evidence="11" type="ORF">GMD11_09825</name>
    <name evidence="12" type="ORF">GMD18_09580</name>
</gene>
<feature type="active site" description="Proton acceptor" evidence="9">
    <location>
        <position position="45"/>
    </location>
</feature>
<sequence>MSKIRQAFKNKKKCFIPFITGGDPNLEVSKELILAMAAAGADIIEIGIPFSDPVAEGEVIQRANVRALNAGTSTDKLFDMLAEVRNVTQVPLVFLTYVNPIFIYGTERFMEKCRQLEIDGVIVPDLPYEEKNELLSNCRKYDVDLISLIAPTSDDRIQMIAREGMGYIYVVSSLGVTGIRSNITTDIGAIVKRIREVTDNPVAVGFGIATPEQAEKMAGLSDGAIVGSAIVKIVEQYGKDAAGPVKKYVEEMVAAVRKA</sequence>
<dbReference type="InterPro" id="IPR018204">
    <property type="entry name" value="Trp_synthase_alpha_AS"/>
</dbReference>
<comment type="function">
    <text evidence="1 9">The alpha subunit is responsible for the aldol cleavage of indoleglycerol phosphate to indole and glyceraldehyde 3-phosphate.</text>
</comment>
<dbReference type="Gene3D" id="3.20.20.70">
    <property type="entry name" value="Aldolase class I"/>
    <property type="match status" value="1"/>
</dbReference>
<keyword evidence="4 9" id="KW-0028">Amino-acid biosynthesis</keyword>
<dbReference type="PANTHER" id="PTHR43406:SF1">
    <property type="entry name" value="TRYPTOPHAN SYNTHASE ALPHA CHAIN, CHLOROPLASTIC"/>
    <property type="match status" value="1"/>
</dbReference>
<evidence type="ECO:0000256" key="8">
    <source>
        <dbReference type="ARBA" id="ARBA00049047"/>
    </source>
</evidence>
<comment type="similarity">
    <text evidence="9 10">Belongs to the TrpA family.</text>
</comment>
<evidence type="ECO:0000256" key="7">
    <source>
        <dbReference type="ARBA" id="ARBA00023239"/>
    </source>
</evidence>
<protein>
    <recommendedName>
        <fullName evidence="9">Tryptophan synthase alpha chain</fullName>
        <ecNumber evidence="9">4.2.1.20</ecNumber>
    </recommendedName>
</protein>
<comment type="catalytic activity">
    <reaction evidence="8 9">
        <text>(1S,2R)-1-C-(indol-3-yl)glycerol 3-phosphate + L-serine = D-glyceraldehyde 3-phosphate + L-tryptophan + H2O</text>
        <dbReference type="Rhea" id="RHEA:10532"/>
        <dbReference type="ChEBI" id="CHEBI:15377"/>
        <dbReference type="ChEBI" id="CHEBI:33384"/>
        <dbReference type="ChEBI" id="CHEBI:57912"/>
        <dbReference type="ChEBI" id="CHEBI:58866"/>
        <dbReference type="ChEBI" id="CHEBI:59776"/>
        <dbReference type="EC" id="4.2.1.20"/>
    </reaction>
</comment>
<dbReference type="SUPFAM" id="SSF51366">
    <property type="entry name" value="Ribulose-phoshate binding barrel"/>
    <property type="match status" value="1"/>
</dbReference>
<accession>A0A7X2XH29</accession>
<keyword evidence="7 9" id="KW-0456">Lyase</keyword>
<comment type="caution">
    <text evidence="11">The sequence shown here is derived from an EMBL/GenBank/DDBJ whole genome shotgun (WGS) entry which is preliminary data.</text>
</comment>
<keyword evidence="5 9" id="KW-0822">Tryptophan biosynthesis</keyword>
<feature type="active site" description="Proton acceptor" evidence="9">
    <location>
        <position position="56"/>
    </location>
</feature>